<sequence>MLNPWQTHRETLSSLFLSTFLHHNMSRQHQYYLFLLFILFLNATFSTIKGRRLIDPGTEETNDLNVQVLSETSSSAPRARGLHRSLVGVARSGPSPGDGHKHVEDNAIAKRKTTN</sequence>
<gene>
    <name evidence="3" type="ORF">LVIROSA_LOCUS30748</name>
</gene>
<proteinExistence type="predicted"/>
<dbReference type="AlphaFoldDB" id="A0AAU9P4H4"/>
<feature type="transmembrane region" description="Helical" evidence="2">
    <location>
        <begin position="31"/>
        <end position="48"/>
    </location>
</feature>
<feature type="region of interest" description="Disordered" evidence="1">
    <location>
        <begin position="88"/>
        <end position="115"/>
    </location>
</feature>
<evidence type="ECO:0000313" key="3">
    <source>
        <dbReference type="EMBL" id="CAH1444950.1"/>
    </source>
</evidence>
<protein>
    <submittedName>
        <fullName evidence="3">Uncharacterized protein</fullName>
    </submittedName>
</protein>
<dbReference type="EMBL" id="CAKMRJ010005523">
    <property type="protein sequence ID" value="CAH1444950.1"/>
    <property type="molecule type" value="Genomic_DNA"/>
</dbReference>
<evidence type="ECO:0000256" key="1">
    <source>
        <dbReference type="SAM" id="MobiDB-lite"/>
    </source>
</evidence>
<keyword evidence="2" id="KW-0812">Transmembrane</keyword>
<comment type="caution">
    <text evidence="3">The sequence shown here is derived from an EMBL/GenBank/DDBJ whole genome shotgun (WGS) entry which is preliminary data.</text>
</comment>
<dbReference type="Proteomes" id="UP001157418">
    <property type="component" value="Unassembled WGS sequence"/>
</dbReference>
<keyword evidence="2" id="KW-1133">Transmembrane helix</keyword>
<keyword evidence="4" id="KW-1185">Reference proteome</keyword>
<evidence type="ECO:0000256" key="2">
    <source>
        <dbReference type="SAM" id="Phobius"/>
    </source>
</evidence>
<evidence type="ECO:0000313" key="4">
    <source>
        <dbReference type="Proteomes" id="UP001157418"/>
    </source>
</evidence>
<keyword evidence="2" id="KW-0472">Membrane</keyword>
<reference evidence="3 4" key="1">
    <citation type="submission" date="2022-01" db="EMBL/GenBank/DDBJ databases">
        <authorList>
            <person name="Xiong W."/>
            <person name="Schranz E."/>
        </authorList>
    </citation>
    <scope>NUCLEOTIDE SEQUENCE [LARGE SCALE GENOMIC DNA]</scope>
</reference>
<accession>A0AAU9P4H4</accession>
<organism evidence="3 4">
    <name type="scientific">Lactuca virosa</name>
    <dbReference type="NCBI Taxonomy" id="75947"/>
    <lineage>
        <taxon>Eukaryota</taxon>
        <taxon>Viridiplantae</taxon>
        <taxon>Streptophyta</taxon>
        <taxon>Embryophyta</taxon>
        <taxon>Tracheophyta</taxon>
        <taxon>Spermatophyta</taxon>
        <taxon>Magnoliopsida</taxon>
        <taxon>eudicotyledons</taxon>
        <taxon>Gunneridae</taxon>
        <taxon>Pentapetalae</taxon>
        <taxon>asterids</taxon>
        <taxon>campanulids</taxon>
        <taxon>Asterales</taxon>
        <taxon>Asteraceae</taxon>
        <taxon>Cichorioideae</taxon>
        <taxon>Cichorieae</taxon>
        <taxon>Lactucinae</taxon>
        <taxon>Lactuca</taxon>
    </lineage>
</organism>
<name>A0AAU9P4H4_9ASTR</name>
<feature type="compositionally biased region" description="Basic and acidic residues" evidence="1">
    <location>
        <begin position="98"/>
        <end position="108"/>
    </location>
</feature>